<dbReference type="EMBL" id="JBHTKJ010000027">
    <property type="protein sequence ID" value="MFD1038951.1"/>
    <property type="molecule type" value="Genomic_DNA"/>
</dbReference>
<accession>A0ABW3LNP7</accession>
<name>A0ABW3LNP7_9BACI</name>
<sequence>MIKKDPSKFTYIKKDMKTIEQLEEEEVPKYLEKEELALFFRNS</sequence>
<dbReference type="Proteomes" id="UP001597040">
    <property type="component" value="Unassembled WGS sequence"/>
</dbReference>
<organism evidence="1 2">
    <name type="scientific">Virgibacillus byunsanensis</name>
    <dbReference type="NCBI Taxonomy" id="570945"/>
    <lineage>
        <taxon>Bacteria</taxon>
        <taxon>Bacillati</taxon>
        <taxon>Bacillota</taxon>
        <taxon>Bacilli</taxon>
        <taxon>Bacillales</taxon>
        <taxon>Bacillaceae</taxon>
        <taxon>Virgibacillus</taxon>
    </lineage>
</organism>
<reference evidence="2" key="1">
    <citation type="journal article" date="2019" name="Int. J. Syst. Evol. Microbiol.">
        <title>The Global Catalogue of Microorganisms (GCM) 10K type strain sequencing project: providing services to taxonomists for standard genome sequencing and annotation.</title>
        <authorList>
            <consortium name="The Broad Institute Genomics Platform"/>
            <consortium name="The Broad Institute Genome Sequencing Center for Infectious Disease"/>
            <person name="Wu L."/>
            <person name="Ma J."/>
        </authorList>
    </citation>
    <scope>NUCLEOTIDE SEQUENCE [LARGE SCALE GENOMIC DNA]</scope>
    <source>
        <strain evidence="2">CCUG 56754</strain>
    </source>
</reference>
<evidence type="ECO:0000313" key="1">
    <source>
        <dbReference type="EMBL" id="MFD1038951.1"/>
    </source>
</evidence>
<proteinExistence type="predicted"/>
<gene>
    <name evidence="1" type="ORF">ACFQ3N_11200</name>
</gene>
<evidence type="ECO:0000313" key="2">
    <source>
        <dbReference type="Proteomes" id="UP001597040"/>
    </source>
</evidence>
<dbReference type="RefSeq" id="WP_390362423.1">
    <property type="nucleotide sequence ID" value="NZ_JBHTKJ010000027.1"/>
</dbReference>
<comment type="caution">
    <text evidence="1">The sequence shown here is derived from an EMBL/GenBank/DDBJ whole genome shotgun (WGS) entry which is preliminary data.</text>
</comment>
<keyword evidence="2" id="KW-1185">Reference proteome</keyword>
<protein>
    <submittedName>
        <fullName evidence="1">Uncharacterized protein</fullName>
    </submittedName>
</protein>